<accession>A0A0W0YWC2</accession>
<keyword evidence="3" id="KW-1185">Reference proteome</keyword>
<proteinExistence type="predicted"/>
<dbReference type="OrthoDB" id="5569968at2"/>
<evidence type="ECO:0000313" key="3">
    <source>
        <dbReference type="Proteomes" id="UP000054877"/>
    </source>
</evidence>
<dbReference type="RefSeq" id="WP_058484723.1">
    <property type="nucleotide sequence ID" value="NZ_CAAAII010000004.1"/>
</dbReference>
<dbReference type="Gene3D" id="1.10.260.40">
    <property type="entry name" value="lambda repressor-like DNA-binding domains"/>
    <property type="match status" value="1"/>
</dbReference>
<dbReference type="SMART" id="SM00530">
    <property type="entry name" value="HTH_XRE"/>
    <property type="match status" value="1"/>
</dbReference>
<dbReference type="PROSITE" id="PS50943">
    <property type="entry name" value="HTH_CROC1"/>
    <property type="match status" value="1"/>
</dbReference>
<protein>
    <submittedName>
        <fullName evidence="2">Transcriptional regulator</fullName>
    </submittedName>
</protein>
<evidence type="ECO:0000259" key="1">
    <source>
        <dbReference type="PROSITE" id="PS50943"/>
    </source>
</evidence>
<dbReference type="SUPFAM" id="SSF47413">
    <property type="entry name" value="lambda repressor-like DNA-binding domains"/>
    <property type="match status" value="1"/>
</dbReference>
<name>A0A0W0YWC2_LEGSP</name>
<dbReference type="Proteomes" id="UP000054877">
    <property type="component" value="Unassembled WGS sequence"/>
</dbReference>
<dbReference type="Pfam" id="PF01381">
    <property type="entry name" value="HTH_3"/>
    <property type="match status" value="1"/>
</dbReference>
<dbReference type="AlphaFoldDB" id="A0A0W0YWC2"/>
<evidence type="ECO:0000313" key="2">
    <source>
        <dbReference type="EMBL" id="KTD61194.1"/>
    </source>
</evidence>
<reference evidence="2 3" key="1">
    <citation type="submission" date="2015-11" db="EMBL/GenBank/DDBJ databases">
        <title>Genomic analysis of 38 Legionella species identifies large and diverse effector repertoires.</title>
        <authorList>
            <person name="Burstein D."/>
            <person name="Amaro F."/>
            <person name="Zusman T."/>
            <person name="Lifshitz Z."/>
            <person name="Cohen O."/>
            <person name="Gilbert J.A."/>
            <person name="Pupko T."/>
            <person name="Shuman H.A."/>
            <person name="Segal G."/>
        </authorList>
    </citation>
    <scope>NUCLEOTIDE SEQUENCE [LARGE SCALE GENOMIC DNA]</scope>
    <source>
        <strain evidence="2 3">Mt.St.Helens-9</strain>
    </source>
</reference>
<dbReference type="InterPro" id="IPR010982">
    <property type="entry name" value="Lambda_DNA-bd_dom_sf"/>
</dbReference>
<dbReference type="GO" id="GO:0003677">
    <property type="term" value="F:DNA binding"/>
    <property type="evidence" value="ECO:0007669"/>
    <property type="project" value="InterPro"/>
</dbReference>
<sequence length="93" mass="10516">MAKQVKRLATPDLKQKLTSKLLGQIIRARRTQSNLRQEDAAALCGVAKQTYMQVEHGHPNSQLETVLKICTALGINLYIQPWQESGEVDNDWQ</sequence>
<dbReference type="PATRIC" id="fig|452.5.peg.3117"/>
<dbReference type="InterPro" id="IPR001387">
    <property type="entry name" value="Cro/C1-type_HTH"/>
</dbReference>
<dbReference type="CDD" id="cd00093">
    <property type="entry name" value="HTH_XRE"/>
    <property type="match status" value="1"/>
</dbReference>
<gene>
    <name evidence="2" type="ORF">Lspi_2814</name>
</gene>
<comment type="caution">
    <text evidence="2">The sequence shown here is derived from an EMBL/GenBank/DDBJ whole genome shotgun (WGS) entry which is preliminary data.</text>
</comment>
<dbReference type="STRING" id="452.Lspi_2814"/>
<dbReference type="EMBL" id="LNYX01000034">
    <property type="protein sequence ID" value="KTD61194.1"/>
    <property type="molecule type" value="Genomic_DNA"/>
</dbReference>
<feature type="domain" description="HTH cro/C1-type" evidence="1">
    <location>
        <begin position="26"/>
        <end position="80"/>
    </location>
</feature>
<organism evidence="2 3">
    <name type="scientific">Legionella spiritensis</name>
    <dbReference type="NCBI Taxonomy" id="452"/>
    <lineage>
        <taxon>Bacteria</taxon>
        <taxon>Pseudomonadati</taxon>
        <taxon>Pseudomonadota</taxon>
        <taxon>Gammaproteobacteria</taxon>
        <taxon>Legionellales</taxon>
        <taxon>Legionellaceae</taxon>
        <taxon>Legionella</taxon>
    </lineage>
</organism>